<feature type="binding site" evidence="1">
    <location>
        <position position="60"/>
    </location>
    <ligand>
        <name>Mg(2+)</name>
        <dbReference type="ChEBI" id="CHEBI:18420"/>
        <label>4</label>
    </ligand>
</feature>
<feature type="binding site" evidence="1">
    <location>
        <position position="296"/>
    </location>
    <ligand>
        <name>substrate</name>
    </ligand>
</feature>
<dbReference type="GO" id="GO:0009229">
    <property type="term" value="P:thiamine diphosphate biosynthetic process"/>
    <property type="evidence" value="ECO:0007669"/>
    <property type="project" value="UniProtKB-UniRule"/>
</dbReference>
<feature type="binding site" evidence="1">
    <location>
        <position position="46"/>
    </location>
    <ligand>
        <name>Mg(2+)</name>
        <dbReference type="ChEBI" id="CHEBI:18420"/>
        <label>3</label>
    </ligand>
</feature>
<feature type="binding site" evidence="1">
    <location>
        <position position="61"/>
    </location>
    <ligand>
        <name>Mg(2+)</name>
        <dbReference type="ChEBI" id="CHEBI:18420"/>
        <label>1</label>
    </ligand>
</feature>
<keyword evidence="1" id="KW-0808">Transferase</keyword>
<feature type="binding site" evidence="1">
    <location>
        <position position="96"/>
    </location>
    <ligand>
        <name>Mg(2+)</name>
        <dbReference type="ChEBI" id="CHEBI:18420"/>
        <label>4</label>
    </ligand>
</feature>
<dbReference type="GO" id="GO:0009030">
    <property type="term" value="F:thiamine-phosphate kinase activity"/>
    <property type="evidence" value="ECO:0007669"/>
    <property type="project" value="UniProtKB-UniRule"/>
</dbReference>
<feature type="binding site" evidence="1">
    <location>
        <position position="62"/>
    </location>
    <ligand>
        <name>Mg(2+)</name>
        <dbReference type="ChEBI" id="CHEBI:18420"/>
        <label>2</label>
    </ligand>
</feature>
<protein>
    <recommendedName>
        <fullName evidence="1">Thiamine-monophosphate kinase</fullName>
        <shortName evidence="1">TMP kinase</shortName>
        <shortName evidence="1">Thiamine-phosphate kinase</shortName>
        <ecNumber evidence="1">2.7.4.16</ecNumber>
    </recommendedName>
</protein>
<dbReference type="PIRSF" id="PIRSF005303">
    <property type="entry name" value="Thiam_monoph_kin"/>
    <property type="match status" value="1"/>
</dbReference>
<comment type="caution">
    <text evidence="4">The sequence shown here is derived from an EMBL/GenBank/DDBJ whole genome shotgun (WGS) entry which is preliminary data.</text>
</comment>
<name>A0A1Y1RQZ6_9MICC</name>
<feature type="binding site" evidence="1">
    <location>
        <position position="238"/>
    </location>
    <ligand>
        <name>ATP</name>
        <dbReference type="ChEBI" id="CHEBI:30616"/>
    </ligand>
</feature>
<evidence type="ECO:0000259" key="3">
    <source>
        <dbReference type="Pfam" id="PF02769"/>
    </source>
</evidence>
<dbReference type="Gene3D" id="3.30.1330.10">
    <property type="entry name" value="PurM-like, N-terminal domain"/>
    <property type="match status" value="1"/>
</dbReference>
<keyword evidence="5" id="KW-1185">Reference proteome</keyword>
<dbReference type="UniPathway" id="UPA00060">
    <property type="reaction ID" value="UER00142"/>
</dbReference>
<evidence type="ECO:0000259" key="2">
    <source>
        <dbReference type="Pfam" id="PF00586"/>
    </source>
</evidence>
<dbReference type="InterPro" id="IPR016188">
    <property type="entry name" value="PurM-like_N"/>
</dbReference>
<feature type="binding site" evidence="1">
    <location>
        <position position="147"/>
    </location>
    <ligand>
        <name>Mg(2+)</name>
        <dbReference type="ChEBI" id="CHEBI:18420"/>
        <label>1</label>
    </ligand>
</feature>
<comment type="function">
    <text evidence="1">Catalyzes the ATP-dependent phosphorylation of thiamine-monophosphate (TMP) to form thiamine-pyrophosphate (TPP), the active form of vitamin B1.</text>
</comment>
<reference evidence="4 5" key="1">
    <citation type="submission" date="2016-05" db="EMBL/GenBank/DDBJ databases">
        <title>Draft genome sequence of a porcine commensal Rothia nasimurium.</title>
        <authorList>
            <person name="Gaiser R.A."/>
            <person name="Van Baarlen P."/>
            <person name="Wells J.M."/>
        </authorList>
    </citation>
    <scope>NUCLEOTIDE SEQUENCE [LARGE SCALE GENOMIC DNA]</scope>
    <source>
        <strain evidence="4 5">PT-32</strain>
    </source>
</reference>
<dbReference type="GO" id="GO:0000287">
    <property type="term" value="F:magnesium ion binding"/>
    <property type="evidence" value="ECO:0007669"/>
    <property type="project" value="UniProtKB-UniRule"/>
</dbReference>
<dbReference type="InterPro" id="IPR036676">
    <property type="entry name" value="PurM-like_C_sf"/>
</dbReference>
<feature type="binding site" evidence="1">
    <location>
        <position position="236"/>
    </location>
    <ligand>
        <name>Mg(2+)</name>
        <dbReference type="ChEBI" id="CHEBI:18420"/>
        <label>3</label>
    </ligand>
</feature>
<feature type="binding site" evidence="1">
    <location>
        <position position="69"/>
    </location>
    <ligand>
        <name>substrate</name>
    </ligand>
</feature>
<comment type="miscellaneous">
    <text evidence="1">Reaction mechanism of ThiL seems to utilize a direct, inline transfer of the gamma-phosphate of ATP to TMP rather than a phosphorylated enzyme intermediate.</text>
</comment>
<dbReference type="Pfam" id="PF02769">
    <property type="entry name" value="AIRS_C"/>
    <property type="match status" value="1"/>
</dbReference>
<comment type="catalytic activity">
    <reaction evidence="1">
        <text>thiamine phosphate + ATP = thiamine diphosphate + ADP</text>
        <dbReference type="Rhea" id="RHEA:15913"/>
        <dbReference type="ChEBI" id="CHEBI:30616"/>
        <dbReference type="ChEBI" id="CHEBI:37575"/>
        <dbReference type="ChEBI" id="CHEBI:58937"/>
        <dbReference type="ChEBI" id="CHEBI:456216"/>
        <dbReference type="EC" id="2.7.4.16"/>
    </reaction>
</comment>
<dbReference type="InterPro" id="IPR036921">
    <property type="entry name" value="PurM-like_N_sf"/>
</dbReference>
<feature type="binding site" evidence="1">
    <location>
        <position position="337"/>
    </location>
    <ligand>
        <name>substrate</name>
    </ligand>
</feature>
<evidence type="ECO:0000313" key="5">
    <source>
        <dbReference type="Proteomes" id="UP000192359"/>
    </source>
</evidence>
<dbReference type="EC" id="2.7.4.16" evidence="1"/>
<gene>
    <name evidence="1" type="primary">thiL</name>
    <name evidence="4" type="ORF">A7979_01605</name>
</gene>
<comment type="similarity">
    <text evidence="1">Belongs to the thiamine-monophosphate kinase family.</text>
</comment>
<evidence type="ECO:0000256" key="1">
    <source>
        <dbReference type="HAMAP-Rule" id="MF_02128"/>
    </source>
</evidence>
<feature type="binding site" evidence="1">
    <location>
        <position position="239"/>
    </location>
    <ligand>
        <name>Mg(2+)</name>
        <dbReference type="ChEBI" id="CHEBI:18420"/>
        <label>5</label>
    </ligand>
</feature>
<dbReference type="GO" id="GO:0005524">
    <property type="term" value="F:ATP binding"/>
    <property type="evidence" value="ECO:0007669"/>
    <property type="project" value="UniProtKB-UniRule"/>
</dbReference>
<dbReference type="Pfam" id="PF00586">
    <property type="entry name" value="AIRS"/>
    <property type="match status" value="1"/>
</dbReference>
<keyword evidence="1 4" id="KW-0418">Kinase</keyword>
<keyword evidence="1" id="KW-0067">ATP-binding</keyword>
<accession>A0A1Y1RQZ6</accession>
<dbReference type="HAMAP" id="MF_02128">
    <property type="entry name" value="TMP_kinase"/>
    <property type="match status" value="1"/>
</dbReference>
<comment type="pathway">
    <text evidence="1">Cofactor biosynthesis; thiamine diphosphate biosynthesis; thiamine diphosphate from thiamine phosphate: step 1/1.</text>
</comment>
<dbReference type="Gene3D" id="3.90.650.10">
    <property type="entry name" value="PurM-like C-terminal domain"/>
    <property type="match status" value="1"/>
</dbReference>
<feature type="binding site" evidence="1">
    <location>
        <position position="96"/>
    </location>
    <ligand>
        <name>Mg(2+)</name>
        <dbReference type="ChEBI" id="CHEBI:18420"/>
        <label>2</label>
    </ligand>
</feature>
<feature type="binding site" evidence="1">
    <location>
        <position position="170"/>
    </location>
    <ligand>
        <name>ATP</name>
        <dbReference type="ChEBI" id="CHEBI:30616"/>
    </ligand>
</feature>
<sequence length="345" mass="35587">MTTVSQVSESELLAVFLPVLTAHNTRAESLRRVPADGALVVGPGDDSATLDLTGGLTVMSTDTQTENQDFRSVWPSGHTTGGYQVGWKLATQNLADIAAMGATPVALLVSLSLPPVTPVTWVQDFARGLVESTQHQGATTCTIAGGDLGRSAEISVTGTAVGLTRAPVTRDGAREGDAVVLAGALGAAAAGLALLETSGLRTMTESQLACIAAQQQPVSPLLLGQRAAGHLNALMDISDGLVRDATRLAAASHVRIDLHTRDLAPWVARVHETASLLTSTDKAESTALGWVLTGGEDHALMGTCDPTQIPTGFTKIGSVHAGSGVTVDGRTYTAKGWDHFEAGAR</sequence>
<dbReference type="PANTHER" id="PTHR30270">
    <property type="entry name" value="THIAMINE-MONOPHOSPHATE KINASE"/>
    <property type="match status" value="1"/>
</dbReference>
<feature type="domain" description="PurM-like N-terminal" evidence="2">
    <location>
        <begin position="44"/>
        <end position="163"/>
    </location>
</feature>
<proteinExistence type="inferred from homology"/>
<dbReference type="OrthoDB" id="9802811at2"/>
<dbReference type="InterPro" id="IPR010918">
    <property type="entry name" value="PurM-like_C_dom"/>
</dbReference>
<dbReference type="GO" id="GO:0009228">
    <property type="term" value="P:thiamine biosynthetic process"/>
    <property type="evidence" value="ECO:0007669"/>
    <property type="project" value="UniProtKB-KW"/>
</dbReference>
<dbReference type="InterPro" id="IPR006283">
    <property type="entry name" value="ThiL-like"/>
</dbReference>
<keyword evidence="1" id="KW-0460">Magnesium</keyword>
<organism evidence="4 5">
    <name type="scientific">Rothia nasimurium</name>
    <dbReference type="NCBI Taxonomy" id="85336"/>
    <lineage>
        <taxon>Bacteria</taxon>
        <taxon>Bacillati</taxon>
        <taxon>Actinomycetota</taxon>
        <taxon>Actinomycetes</taxon>
        <taxon>Micrococcales</taxon>
        <taxon>Micrococcaceae</taxon>
        <taxon>Rothia</taxon>
    </lineage>
</organism>
<comment type="caution">
    <text evidence="1">Lacks conserved residue(s) required for the propagation of feature annotation.</text>
</comment>
<dbReference type="CDD" id="cd02194">
    <property type="entry name" value="ThiL"/>
    <property type="match status" value="1"/>
</dbReference>
<dbReference type="Proteomes" id="UP000192359">
    <property type="component" value="Unassembled WGS sequence"/>
</dbReference>
<dbReference type="SUPFAM" id="SSF55326">
    <property type="entry name" value="PurM N-terminal domain-like"/>
    <property type="match status" value="1"/>
</dbReference>
<keyword evidence="1" id="KW-0547">Nucleotide-binding</keyword>
<feature type="binding site" evidence="1">
    <location>
        <position position="62"/>
    </location>
    <ligand>
        <name>Mg(2+)</name>
        <dbReference type="ChEBI" id="CHEBI:18420"/>
        <label>1</label>
    </ligand>
</feature>
<dbReference type="EMBL" id="LXWF01000011">
    <property type="protein sequence ID" value="ORC22204.1"/>
    <property type="molecule type" value="Genomic_DNA"/>
</dbReference>
<keyword evidence="1" id="KW-0784">Thiamine biosynthesis</keyword>
<feature type="binding site" evidence="1">
    <location>
        <position position="46"/>
    </location>
    <ligand>
        <name>Mg(2+)</name>
        <dbReference type="ChEBI" id="CHEBI:18420"/>
        <label>4</label>
    </ligand>
</feature>
<feature type="domain" description="PurM-like C-terminal" evidence="3">
    <location>
        <begin position="174"/>
        <end position="323"/>
    </location>
</feature>
<feature type="binding site" evidence="1">
    <location>
        <position position="96"/>
    </location>
    <ligand>
        <name>Mg(2+)</name>
        <dbReference type="ChEBI" id="CHEBI:18420"/>
        <label>3</label>
    </ligand>
</feature>
<dbReference type="AlphaFoldDB" id="A0A1Y1RQZ6"/>
<dbReference type="NCBIfam" id="TIGR01379">
    <property type="entry name" value="thiL"/>
    <property type="match status" value="1"/>
</dbReference>
<dbReference type="SUPFAM" id="SSF56042">
    <property type="entry name" value="PurM C-terminal domain-like"/>
    <property type="match status" value="1"/>
</dbReference>
<dbReference type="PANTHER" id="PTHR30270:SF0">
    <property type="entry name" value="THIAMINE-MONOPHOSPHATE KINASE"/>
    <property type="match status" value="1"/>
</dbReference>
<evidence type="ECO:0000313" key="4">
    <source>
        <dbReference type="EMBL" id="ORC22204.1"/>
    </source>
</evidence>
<feature type="binding site" evidence="1">
    <location>
        <begin position="146"/>
        <end position="147"/>
    </location>
    <ligand>
        <name>ATP</name>
        <dbReference type="ChEBI" id="CHEBI:30616"/>
    </ligand>
</feature>
<dbReference type="RefSeq" id="WP_083091271.1">
    <property type="nucleotide sequence ID" value="NZ_LXWF01000011.1"/>
</dbReference>
<keyword evidence="1" id="KW-0479">Metal-binding</keyword>